<sequence>MSARAASWLAWSLLVLVALILVAGLTLWSPDMGLYLTFALVAAPFAVVGALVVSRQPRNPIGWPFLVFAVVAAFVSFGDRYASYALVEHPGSLPGGDWAAWLSSGIWHPAFGFFVFAFLLFPDGRSTSVRWRRVAWFAAANYFMGGVLGLLWGPLLGELFPYAEPPFRLPEYFVLDIAFGVFLVCNFGLLALSAVSLVLRLRRAAATPGCGYAGLRGSFASNSSGSSMPSGCSRWSPRRAFSSSAMVA</sequence>
<feature type="transmembrane region" description="Helical" evidence="2">
    <location>
        <begin position="172"/>
        <end position="199"/>
    </location>
</feature>
<dbReference type="AlphaFoldDB" id="A0A6J4NR51"/>
<evidence type="ECO:0000256" key="2">
    <source>
        <dbReference type="SAM" id="Phobius"/>
    </source>
</evidence>
<feature type="compositionally biased region" description="Low complexity" evidence="1">
    <location>
        <begin position="221"/>
        <end position="235"/>
    </location>
</feature>
<reference evidence="3" key="1">
    <citation type="submission" date="2020-02" db="EMBL/GenBank/DDBJ databases">
        <authorList>
            <person name="Meier V. D."/>
        </authorList>
    </citation>
    <scope>NUCLEOTIDE SEQUENCE</scope>
    <source>
        <strain evidence="3">AVDCRST_MAG22</strain>
    </source>
</reference>
<keyword evidence="2" id="KW-0472">Membrane</keyword>
<feature type="region of interest" description="Disordered" evidence="1">
    <location>
        <begin position="221"/>
        <end position="248"/>
    </location>
</feature>
<feature type="transmembrane region" description="Helical" evidence="2">
    <location>
        <begin position="61"/>
        <end position="78"/>
    </location>
</feature>
<keyword evidence="2" id="KW-0812">Transmembrane</keyword>
<feature type="transmembrane region" description="Helical" evidence="2">
    <location>
        <begin position="98"/>
        <end position="122"/>
    </location>
</feature>
<evidence type="ECO:0000256" key="1">
    <source>
        <dbReference type="SAM" id="MobiDB-lite"/>
    </source>
</evidence>
<accession>A0A6J4NR51</accession>
<organism evidence="3">
    <name type="scientific">uncultured Rubrobacteraceae bacterium</name>
    <dbReference type="NCBI Taxonomy" id="349277"/>
    <lineage>
        <taxon>Bacteria</taxon>
        <taxon>Bacillati</taxon>
        <taxon>Actinomycetota</taxon>
        <taxon>Rubrobacteria</taxon>
        <taxon>Rubrobacterales</taxon>
        <taxon>Rubrobacteraceae</taxon>
        <taxon>environmental samples</taxon>
    </lineage>
</organism>
<proteinExistence type="predicted"/>
<gene>
    <name evidence="3" type="ORF">AVDCRST_MAG22-632</name>
</gene>
<evidence type="ECO:0000313" key="3">
    <source>
        <dbReference type="EMBL" id="CAA9392491.1"/>
    </source>
</evidence>
<name>A0A6J4NR51_9ACTN</name>
<dbReference type="EMBL" id="CADCUV010000033">
    <property type="protein sequence ID" value="CAA9392491.1"/>
    <property type="molecule type" value="Genomic_DNA"/>
</dbReference>
<feature type="transmembrane region" description="Helical" evidence="2">
    <location>
        <begin position="134"/>
        <end position="152"/>
    </location>
</feature>
<feature type="transmembrane region" description="Helical" evidence="2">
    <location>
        <begin position="34"/>
        <end position="54"/>
    </location>
</feature>
<protein>
    <recommendedName>
        <fullName evidence="4">Integral membrane protein</fullName>
    </recommendedName>
</protein>
<keyword evidence="2" id="KW-1133">Transmembrane helix</keyword>
<evidence type="ECO:0008006" key="4">
    <source>
        <dbReference type="Google" id="ProtNLM"/>
    </source>
</evidence>